<evidence type="ECO:0000259" key="18">
    <source>
        <dbReference type="PROSITE" id="PS50240"/>
    </source>
</evidence>
<keyword evidence="6 17" id="KW-0732">Signal</keyword>
<dbReference type="Pfam" id="PF00089">
    <property type="entry name" value="Trypsin"/>
    <property type="match status" value="1"/>
</dbReference>
<keyword evidence="10" id="KW-0391">Immunity</keyword>
<feature type="domain" description="Peptidase S1" evidence="18">
    <location>
        <begin position="136"/>
        <end position="406"/>
    </location>
</feature>
<evidence type="ECO:0000256" key="2">
    <source>
        <dbReference type="ARBA" id="ARBA00022525"/>
    </source>
</evidence>
<dbReference type="InterPro" id="IPR033116">
    <property type="entry name" value="TRYPSIN_SER"/>
</dbReference>
<dbReference type="PhylomeDB" id="B3P8G3"/>
<comment type="subunit">
    <text evidence="15">In the active form, heterodimer of a light chain and a heavy chain; disulfide-linked.</text>
</comment>
<evidence type="ECO:0000256" key="15">
    <source>
        <dbReference type="ARBA" id="ARBA00064687"/>
    </source>
</evidence>
<dbReference type="GO" id="GO:0045087">
    <property type="term" value="P:innate immune response"/>
    <property type="evidence" value="ECO:0007669"/>
    <property type="project" value="UniProtKB-KW"/>
</dbReference>
<keyword evidence="2 17" id="KW-0964">Secreted</keyword>
<dbReference type="PROSITE" id="PS00134">
    <property type="entry name" value="TRYPSIN_HIS"/>
    <property type="match status" value="1"/>
</dbReference>
<dbReference type="Proteomes" id="UP000008711">
    <property type="component" value="Unassembled WGS sequence"/>
</dbReference>
<dbReference type="SUPFAM" id="SSF50494">
    <property type="entry name" value="Trypsin-like serine proteases"/>
    <property type="match status" value="1"/>
</dbReference>
<evidence type="ECO:0000259" key="19">
    <source>
        <dbReference type="PROSITE" id="PS51888"/>
    </source>
</evidence>
<evidence type="ECO:0000256" key="17">
    <source>
        <dbReference type="RuleBase" id="RU366078"/>
    </source>
</evidence>
<dbReference type="SMART" id="SM00680">
    <property type="entry name" value="CLIP"/>
    <property type="match status" value="1"/>
</dbReference>
<keyword evidence="9" id="KW-0106">Calcium</keyword>
<feature type="signal peptide" evidence="17">
    <location>
        <begin position="1"/>
        <end position="27"/>
    </location>
</feature>
<accession>B3P8G3</accession>
<dbReference type="InterPro" id="IPR038565">
    <property type="entry name" value="CLIP_sf"/>
</dbReference>
<dbReference type="MEROPS" id="S01.462"/>
<sequence>MASTEWKFLLLPLVIGALCEWVQLSAAAQITFGSCAPPKSEERGQCIHITSCPSLAKLLTMEPKTPAQRLLLANSQCGLDNRAEGHLNSTLVCCPRSKRIDSEEPAEPSHLPGDKQLPGNVLPGNEVCGFFFGDRILGGTNTSIWEFPWMVLLQYKKPDVNKSTSLNAFTFNCGGALLNSRYVLTAGHCLTNRELEKAGVVLHSVRLGEWDTRTDPDCATQMNGQRICAPNHIDIEVEKGITHEQYAPNSVDQQNDIALVRLKRSVSYTDYVRPICLPTGDLIQNHFVDYGMDAAGWGLTENRQPSPTKLKVTVNVLNRTICQEKYSSFKVKLSDTQLCAGGMKGIDTCDGDSGGPLMVSISTGGRDVFYIAGITSYGTKQCGFQGWPGVYTRTGAFIDWIQQKLEA</sequence>
<dbReference type="SMART" id="SM00020">
    <property type="entry name" value="Tryp_SPc"/>
    <property type="match status" value="1"/>
</dbReference>
<evidence type="ECO:0000256" key="3">
    <source>
        <dbReference type="ARBA" id="ARBA00022588"/>
    </source>
</evidence>
<feature type="domain" description="Clip" evidence="19">
    <location>
        <begin position="34"/>
        <end position="94"/>
    </location>
</feature>
<name>B3P8G3_DROER</name>
<keyword evidence="3" id="KW-0399">Innate immunity</keyword>
<dbReference type="OMA" id="CIHITSC"/>
<dbReference type="InterPro" id="IPR018114">
    <property type="entry name" value="TRYPSIN_HIS"/>
</dbReference>
<comment type="subcellular location">
    <subcellularLocation>
        <location evidence="1 17">Secreted</location>
    </subcellularLocation>
</comment>
<keyword evidence="11" id="KW-0865">Zymogen</keyword>
<evidence type="ECO:0000256" key="9">
    <source>
        <dbReference type="ARBA" id="ARBA00022837"/>
    </source>
</evidence>
<keyword evidence="5" id="KW-0479">Metal-binding</keyword>
<dbReference type="InterPro" id="IPR051487">
    <property type="entry name" value="Ser/Thr_Proteases_Immune/Dev"/>
</dbReference>
<evidence type="ECO:0000313" key="21">
    <source>
        <dbReference type="Proteomes" id="UP000008711"/>
    </source>
</evidence>
<evidence type="ECO:0000313" key="20">
    <source>
        <dbReference type="EMBL" id="EDV53987.1"/>
    </source>
</evidence>
<dbReference type="GO" id="GO:0006508">
    <property type="term" value="P:proteolysis"/>
    <property type="evidence" value="ECO:0007669"/>
    <property type="project" value="UniProtKB-KW"/>
</dbReference>
<dbReference type="InterPro" id="IPR043504">
    <property type="entry name" value="Peptidase_S1_PA_chymotrypsin"/>
</dbReference>
<dbReference type="FunFam" id="3.30.1640.30:FF:000002">
    <property type="entry name" value="Spaetzle-processing enzyme"/>
    <property type="match status" value="1"/>
</dbReference>
<keyword evidence="13" id="KW-0325">Glycoprotein</keyword>
<evidence type="ECO:0000256" key="4">
    <source>
        <dbReference type="ARBA" id="ARBA00022670"/>
    </source>
</evidence>
<dbReference type="AlphaFoldDB" id="B3P8G3"/>
<dbReference type="InterPro" id="IPR001314">
    <property type="entry name" value="Peptidase_S1A"/>
</dbReference>
<dbReference type="GO" id="GO:0005576">
    <property type="term" value="C:extracellular region"/>
    <property type="evidence" value="ECO:0007669"/>
    <property type="project" value="UniProtKB-SubCell"/>
</dbReference>
<dbReference type="GO" id="GO:0004252">
    <property type="term" value="F:serine-type endopeptidase activity"/>
    <property type="evidence" value="ECO:0007669"/>
    <property type="project" value="UniProtKB-UniRule"/>
</dbReference>
<dbReference type="InterPro" id="IPR009003">
    <property type="entry name" value="Peptidase_S1_PA"/>
</dbReference>
<dbReference type="PANTHER" id="PTHR24256">
    <property type="entry name" value="TRYPTASE-RELATED"/>
    <property type="match status" value="1"/>
</dbReference>
<dbReference type="PROSITE" id="PS50240">
    <property type="entry name" value="TRYPSIN_DOM"/>
    <property type="match status" value="1"/>
</dbReference>
<feature type="chain" id="PRO_5023969194" description="CLIP domain-containing serine protease" evidence="17">
    <location>
        <begin position="28"/>
        <end position="407"/>
    </location>
</feature>
<evidence type="ECO:0000256" key="5">
    <source>
        <dbReference type="ARBA" id="ARBA00022723"/>
    </source>
</evidence>
<evidence type="ECO:0000256" key="16">
    <source>
        <dbReference type="RuleBase" id="RU363034"/>
    </source>
</evidence>
<proteinExistence type="inferred from homology"/>
<reference evidence="20 21" key="2">
    <citation type="journal article" date="2008" name="Bioinformatics">
        <title>Assembly reconciliation.</title>
        <authorList>
            <person name="Zimin A.V."/>
            <person name="Smith D.R."/>
            <person name="Sutton G."/>
            <person name="Yorke J.A."/>
        </authorList>
    </citation>
    <scope>NUCLEOTIDE SEQUENCE [LARGE SCALE GENOMIC DNA]</scope>
    <source>
        <strain evidence="20 21">TSC#14021-0224.01</strain>
    </source>
</reference>
<evidence type="ECO:0000256" key="8">
    <source>
        <dbReference type="ARBA" id="ARBA00022825"/>
    </source>
</evidence>
<dbReference type="Gene3D" id="3.30.1640.30">
    <property type="match status" value="1"/>
</dbReference>
<comment type="similarity">
    <text evidence="14 17">Belongs to the peptidase S1 family. CLIP subfamily.</text>
</comment>
<evidence type="ECO:0000256" key="14">
    <source>
        <dbReference type="ARBA" id="ARBA00024195"/>
    </source>
</evidence>
<dbReference type="EMBL" id="CH954182">
    <property type="protein sequence ID" value="EDV53987.1"/>
    <property type="molecule type" value="Genomic_DNA"/>
</dbReference>
<dbReference type="EC" id="3.4.21.-" evidence="16"/>
<keyword evidence="8 16" id="KW-0720">Serine protease</keyword>
<dbReference type="eggNOG" id="KOG3627">
    <property type="taxonomic scope" value="Eukaryota"/>
</dbReference>
<keyword evidence="12" id="KW-1015">Disulfide bond</keyword>
<organism evidence="20 21">
    <name type="scientific">Drosophila erecta</name>
    <name type="common">Fruit fly</name>
    <dbReference type="NCBI Taxonomy" id="7220"/>
    <lineage>
        <taxon>Eukaryota</taxon>
        <taxon>Metazoa</taxon>
        <taxon>Ecdysozoa</taxon>
        <taxon>Arthropoda</taxon>
        <taxon>Hexapoda</taxon>
        <taxon>Insecta</taxon>
        <taxon>Pterygota</taxon>
        <taxon>Neoptera</taxon>
        <taxon>Endopterygota</taxon>
        <taxon>Diptera</taxon>
        <taxon>Brachycera</taxon>
        <taxon>Muscomorpha</taxon>
        <taxon>Ephydroidea</taxon>
        <taxon>Drosophilidae</taxon>
        <taxon>Drosophila</taxon>
        <taxon>Sophophora</taxon>
    </lineage>
</organism>
<dbReference type="InterPro" id="IPR001254">
    <property type="entry name" value="Trypsin_dom"/>
</dbReference>
<dbReference type="OrthoDB" id="9028152at2759"/>
<keyword evidence="7 16" id="KW-0378">Hydrolase</keyword>
<dbReference type="FunFam" id="2.40.10.10:FF:000084">
    <property type="entry name" value="Serine protease easter"/>
    <property type="match status" value="1"/>
</dbReference>
<evidence type="ECO:0000256" key="1">
    <source>
        <dbReference type="ARBA" id="ARBA00004613"/>
    </source>
</evidence>
<gene>
    <name evidence="20" type="primary">Dere\GG11217</name>
    <name evidence="20" type="ORF">Dere_GG11217</name>
</gene>
<dbReference type="PRINTS" id="PR00722">
    <property type="entry name" value="CHYMOTRYPSIN"/>
</dbReference>
<evidence type="ECO:0000256" key="6">
    <source>
        <dbReference type="ARBA" id="ARBA00022729"/>
    </source>
</evidence>
<comment type="domain">
    <text evidence="17">The clip domain consists of 35-55 residues which are 'knitted' together usually by 3 conserved disulfide bonds forming a clip-like compact structure.</text>
</comment>
<keyword evidence="21" id="KW-1185">Reference proteome</keyword>
<protein>
    <recommendedName>
        <fullName evidence="17">CLIP domain-containing serine protease</fullName>
        <ecNumber evidence="16">3.4.21.-</ecNumber>
    </recommendedName>
</protein>
<keyword evidence="4 16" id="KW-0645">Protease</keyword>
<evidence type="ECO:0000256" key="11">
    <source>
        <dbReference type="ARBA" id="ARBA00023145"/>
    </source>
</evidence>
<evidence type="ECO:0000256" key="13">
    <source>
        <dbReference type="ARBA" id="ARBA00023180"/>
    </source>
</evidence>
<dbReference type="FunFam" id="2.40.10.10:FF:000028">
    <property type="entry name" value="Serine protease easter"/>
    <property type="match status" value="1"/>
</dbReference>
<evidence type="ECO:0000256" key="12">
    <source>
        <dbReference type="ARBA" id="ARBA00023157"/>
    </source>
</evidence>
<reference evidence="20 21" key="1">
    <citation type="journal article" date="2007" name="Nature">
        <title>Evolution of genes and genomes on the Drosophila phylogeny.</title>
        <authorList>
            <consortium name="Drosophila 12 Genomes Consortium"/>
            <person name="Clark A.G."/>
            <person name="Eisen M.B."/>
            <person name="Smith D.R."/>
            <person name="Bergman C.M."/>
            <person name="Oliver B."/>
            <person name="Markow T.A."/>
            <person name="Kaufman T.C."/>
            <person name="Kellis M."/>
            <person name="Gelbart W."/>
            <person name="Iyer V.N."/>
            <person name="Pollard D.A."/>
            <person name="Sackton T.B."/>
            <person name="Larracuente A.M."/>
            <person name="Singh N.D."/>
            <person name="Abad J.P."/>
            <person name="Abt D.N."/>
            <person name="Adryan B."/>
            <person name="Aguade M."/>
            <person name="Akashi H."/>
            <person name="Anderson W.W."/>
            <person name="Aquadro C.F."/>
            <person name="Ardell D.H."/>
            <person name="Arguello R."/>
            <person name="Artieri C.G."/>
            <person name="Barbash D.A."/>
            <person name="Barker D."/>
            <person name="Barsanti P."/>
            <person name="Batterham P."/>
            <person name="Batzoglou S."/>
            <person name="Begun D."/>
            <person name="Bhutkar A."/>
            <person name="Blanco E."/>
            <person name="Bosak S.A."/>
            <person name="Bradley R.K."/>
            <person name="Brand A.D."/>
            <person name="Brent M.R."/>
            <person name="Brooks A.N."/>
            <person name="Brown R.H."/>
            <person name="Butlin R.K."/>
            <person name="Caggese C."/>
            <person name="Calvi B.R."/>
            <person name="Bernardo de Carvalho A."/>
            <person name="Caspi A."/>
            <person name="Castrezana S."/>
            <person name="Celniker S.E."/>
            <person name="Chang J.L."/>
            <person name="Chapple C."/>
            <person name="Chatterji S."/>
            <person name="Chinwalla A."/>
            <person name="Civetta A."/>
            <person name="Clifton S.W."/>
            <person name="Comeron J.M."/>
            <person name="Costello J.C."/>
            <person name="Coyne J.A."/>
            <person name="Daub J."/>
            <person name="David R.G."/>
            <person name="Delcher A.L."/>
            <person name="Delehaunty K."/>
            <person name="Do C.B."/>
            <person name="Ebling H."/>
            <person name="Edwards K."/>
            <person name="Eickbush T."/>
            <person name="Evans J.D."/>
            <person name="Filipski A."/>
            <person name="Findeiss S."/>
            <person name="Freyhult E."/>
            <person name="Fulton L."/>
            <person name="Fulton R."/>
            <person name="Garcia A.C."/>
            <person name="Gardiner A."/>
            <person name="Garfield D.A."/>
            <person name="Garvin B.E."/>
            <person name="Gibson G."/>
            <person name="Gilbert D."/>
            <person name="Gnerre S."/>
            <person name="Godfrey J."/>
            <person name="Good R."/>
            <person name="Gotea V."/>
            <person name="Gravely B."/>
            <person name="Greenberg A.J."/>
            <person name="Griffiths-Jones S."/>
            <person name="Gross S."/>
            <person name="Guigo R."/>
            <person name="Gustafson E.A."/>
            <person name="Haerty W."/>
            <person name="Hahn M.W."/>
            <person name="Halligan D.L."/>
            <person name="Halpern A.L."/>
            <person name="Halter G.M."/>
            <person name="Han M.V."/>
            <person name="Heger A."/>
            <person name="Hillier L."/>
            <person name="Hinrichs A.S."/>
            <person name="Holmes I."/>
            <person name="Hoskins R.A."/>
            <person name="Hubisz M.J."/>
            <person name="Hultmark D."/>
            <person name="Huntley M.A."/>
            <person name="Jaffe D.B."/>
            <person name="Jagadeeshan S."/>
            <person name="Jeck W.R."/>
            <person name="Johnson J."/>
            <person name="Jones C.D."/>
            <person name="Jordan W.C."/>
            <person name="Karpen G.H."/>
            <person name="Kataoka E."/>
            <person name="Keightley P.D."/>
            <person name="Kheradpour P."/>
            <person name="Kirkness E.F."/>
            <person name="Koerich L.B."/>
            <person name="Kristiansen K."/>
            <person name="Kudrna D."/>
            <person name="Kulathinal R.J."/>
            <person name="Kumar S."/>
            <person name="Kwok R."/>
            <person name="Lander E."/>
            <person name="Langley C.H."/>
            <person name="Lapoint R."/>
            <person name="Lazzaro B.P."/>
            <person name="Lee S.J."/>
            <person name="Levesque L."/>
            <person name="Li R."/>
            <person name="Lin C.F."/>
            <person name="Lin M.F."/>
            <person name="Lindblad-Toh K."/>
            <person name="Llopart A."/>
            <person name="Long M."/>
            <person name="Low L."/>
            <person name="Lozovsky E."/>
            <person name="Lu J."/>
            <person name="Luo M."/>
            <person name="Machado C.A."/>
            <person name="Makalowski W."/>
            <person name="Marzo M."/>
            <person name="Matsuda M."/>
            <person name="Matzkin L."/>
            <person name="McAllister B."/>
            <person name="McBride C.S."/>
            <person name="McKernan B."/>
            <person name="McKernan K."/>
            <person name="Mendez-Lago M."/>
            <person name="Minx P."/>
            <person name="Mollenhauer M.U."/>
            <person name="Montooth K."/>
            <person name="Mount S.M."/>
            <person name="Mu X."/>
            <person name="Myers E."/>
            <person name="Negre B."/>
            <person name="Newfeld S."/>
            <person name="Nielsen R."/>
            <person name="Noor M.A."/>
            <person name="O'Grady P."/>
            <person name="Pachter L."/>
            <person name="Papaceit M."/>
            <person name="Parisi M.J."/>
            <person name="Parisi M."/>
            <person name="Parts L."/>
            <person name="Pedersen J.S."/>
            <person name="Pesole G."/>
            <person name="Phillippy A.M."/>
            <person name="Ponting C.P."/>
            <person name="Pop M."/>
            <person name="Porcelli D."/>
            <person name="Powell J.R."/>
            <person name="Prohaska S."/>
            <person name="Pruitt K."/>
            <person name="Puig M."/>
            <person name="Quesneville H."/>
            <person name="Ram K.R."/>
            <person name="Rand D."/>
            <person name="Rasmussen M.D."/>
            <person name="Reed L.K."/>
            <person name="Reenan R."/>
            <person name="Reily A."/>
            <person name="Remington K.A."/>
            <person name="Rieger T.T."/>
            <person name="Ritchie M.G."/>
            <person name="Robin C."/>
            <person name="Rogers Y.H."/>
            <person name="Rohde C."/>
            <person name="Rozas J."/>
            <person name="Rubenfield M.J."/>
            <person name="Ruiz A."/>
            <person name="Russo S."/>
            <person name="Salzberg S.L."/>
            <person name="Sanchez-Gracia A."/>
            <person name="Saranga D.J."/>
            <person name="Sato H."/>
            <person name="Schaeffer S.W."/>
            <person name="Schatz M.C."/>
            <person name="Schlenke T."/>
            <person name="Schwartz R."/>
            <person name="Segarra C."/>
            <person name="Singh R.S."/>
            <person name="Sirot L."/>
            <person name="Sirota M."/>
            <person name="Sisneros N.B."/>
            <person name="Smith C.D."/>
            <person name="Smith T.F."/>
            <person name="Spieth J."/>
            <person name="Stage D.E."/>
            <person name="Stark A."/>
            <person name="Stephan W."/>
            <person name="Strausberg R.L."/>
            <person name="Strempel S."/>
            <person name="Sturgill D."/>
            <person name="Sutton G."/>
            <person name="Sutton G.G."/>
            <person name="Tao W."/>
            <person name="Teichmann S."/>
            <person name="Tobari Y.N."/>
            <person name="Tomimura Y."/>
            <person name="Tsolas J.M."/>
            <person name="Valente V.L."/>
            <person name="Venter E."/>
            <person name="Venter J.C."/>
            <person name="Vicario S."/>
            <person name="Vieira F.G."/>
            <person name="Vilella A.J."/>
            <person name="Villasante A."/>
            <person name="Walenz B."/>
            <person name="Wang J."/>
            <person name="Wasserman M."/>
            <person name="Watts T."/>
            <person name="Wilson D."/>
            <person name="Wilson R.K."/>
            <person name="Wing R.A."/>
            <person name="Wolfner M.F."/>
            <person name="Wong A."/>
            <person name="Wong G.K."/>
            <person name="Wu C.I."/>
            <person name="Wu G."/>
            <person name="Yamamoto D."/>
            <person name="Yang H.P."/>
            <person name="Yang S.P."/>
            <person name="Yorke J.A."/>
            <person name="Yoshida K."/>
            <person name="Zdobnov E."/>
            <person name="Zhang P."/>
            <person name="Zhang Y."/>
            <person name="Zimin A.V."/>
            <person name="Baldwin J."/>
            <person name="Abdouelleil A."/>
            <person name="Abdulkadir J."/>
            <person name="Abebe A."/>
            <person name="Abera B."/>
            <person name="Abreu J."/>
            <person name="Acer S.C."/>
            <person name="Aftuck L."/>
            <person name="Alexander A."/>
            <person name="An P."/>
            <person name="Anderson E."/>
            <person name="Anderson S."/>
            <person name="Arachi H."/>
            <person name="Azer M."/>
            <person name="Bachantsang P."/>
            <person name="Barry A."/>
            <person name="Bayul T."/>
            <person name="Berlin A."/>
            <person name="Bessette D."/>
            <person name="Bloom T."/>
            <person name="Blye J."/>
            <person name="Boguslavskiy L."/>
            <person name="Bonnet C."/>
            <person name="Boukhgalter B."/>
            <person name="Bourzgui I."/>
            <person name="Brown A."/>
            <person name="Cahill P."/>
            <person name="Channer S."/>
            <person name="Cheshatsang Y."/>
            <person name="Chuda L."/>
            <person name="Citroen M."/>
            <person name="Collymore A."/>
            <person name="Cooke P."/>
            <person name="Costello M."/>
            <person name="D'Aco K."/>
            <person name="Daza R."/>
            <person name="De Haan G."/>
            <person name="DeGray S."/>
            <person name="DeMaso C."/>
            <person name="Dhargay N."/>
            <person name="Dooley K."/>
            <person name="Dooley E."/>
            <person name="Doricent M."/>
            <person name="Dorje P."/>
            <person name="Dorjee K."/>
            <person name="Dupes A."/>
            <person name="Elong R."/>
            <person name="Falk J."/>
            <person name="Farina A."/>
            <person name="Faro S."/>
            <person name="Ferguson D."/>
            <person name="Fisher S."/>
            <person name="Foley C.D."/>
            <person name="Franke A."/>
            <person name="Friedrich D."/>
            <person name="Gadbois L."/>
            <person name="Gearin G."/>
            <person name="Gearin C.R."/>
            <person name="Giannoukos G."/>
            <person name="Goode T."/>
            <person name="Graham J."/>
            <person name="Grandbois E."/>
            <person name="Grewal S."/>
            <person name="Gyaltsen K."/>
            <person name="Hafez N."/>
            <person name="Hagos B."/>
            <person name="Hall J."/>
            <person name="Henson C."/>
            <person name="Hollinger A."/>
            <person name="Honan T."/>
            <person name="Huard M.D."/>
            <person name="Hughes L."/>
            <person name="Hurhula B."/>
            <person name="Husby M.E."/>
            <person name="Kamat A."/>
            <person name="Kanga B."/>
            <person name="Kashin S."/>
            <person name="Khazanovich D."/>
            <person name="Kisner P."/>
            <person name="Lance K."/>
            <person name="Lara M."/>
            <person name="Lee W."/>
            <person name="Lennon N."/>
            <person name="Letendre F."/>
            <person name="LeVine R."/>
            <person name="Lipovsky A."/>
            <person name="Liu X."/>
            <person name="Liu J."/>
            <person name="Liu S."/>
            <person name="Lokyitsang T."/>
            <person name="Lokyitsang Y."/>
            <person name="Lubonja R."/>
            <person name="Lui A."/>
            <person name="MacDonald P."/>
            <person name="Magnisalis V."/>
            <person name="Maru K."/>
            <person name="Matthews C."/>
            <person name="McCusker W."/>
            <person name="McDonough S."/>
            <person name="Mehta T."/>
            <person name="Meldrim J."/>
            <person name="Meneus L."/>
            <person name="Mihai O."/>
            <person name="Mihalev A."/>
            <person name="Mihova T."/>
            <person name="Mittelman R."/>
            <person name="Mlenga V."/>
            <person name="Montmayeur A."/>
            <person name="Mulrain L."/>
            <person name="Navidi A."/>
            <person name="Naylor J."/>
            <person name="Negash T."/>
            <person name="Nguyen T."/>
            <person name="Nguyen N."/>
            <person name="Nicol R."/>
            <person name="Norbu C."/>
            <person name="Norbu N."/>
            <person name="Novod N."/>
            <person name="O'Neill B."/>
            <person name="Osman S."/>
            <person name="Markiewicz E."/>
            <person name="Oyono O.L."/>
            <person name="Patti C."/>
            <person name="Phunkhang P."/>
            <person name="Pierre F."/>
            <person name="Priest M."/>
            <person name="Raghuraman S."/>
            <person name="Rege F."/>
            <person name="Reyes R."/>
            <person name="Rise C."/>
            <person name="Rogov P."/>
            <person name="Ross K."/>
            <person name="Ryan E."/>
            <person name="Settipalli S."/>
            <person name="Shea T."/>
            <person name="Sherpa N."/>
            <person name="Shi L."/>
            <person name="Shih D."/>
            <person name="Sparrow T."/>
            <person name="Spaulding J."/>
            <person name="Stalker J."/>
            <person name="Stange-Thomann N."/>
            <person name="Stavropoulos S."/>
            <person name="Stone C."/>
            <person name="Strader C."/>
            <person name="Tesfaye S."/>
            <person name="Thomson T."/>
            <person name="Thoulutsang Y."/>
            <person name="Thoulutsang D."/>
            <person name="Topham K."/>
            <person name="Topping I."/>
            <person name="Tsamla T."/>
            <person name="Vassiliev H."/>
            <person name="Vo A."/>
            <person name="Wangchuk T."/>
            <person name="Wangdi T."/>
            <person name="Weiand M."/>
            <person name="Wilkinson J."/>
            <person name="Wilson A."/>
            <person name="Yadav S."/>
            <person name="Young G."/>
            <person name="Yu Q."/>
            <person name="Zembek L."/>
            <person name="Zhong D."/>
            <person name="Zimmer A."/>
            <person name="Zwirko Z."/>
            <person name="Jaffe D.B."/>
            <person name="Alvarez P."/>
            <person name="Brockman W."/>
            <person name="Butler J."/>
            <person name="Chin C."/>
            <person name="Gnerre S."/>
            <person name="Grabherr M."/>
            <person name="Kleber M."/>
            <person name="Mauceli E."/>
            <person name="MacCallum I."/>
        </authorList>
    </citation>
    <scope>NUCLEOTIDE SEQUENCE [LARGE SCALE GENOMIC DNA]</scope>
    <source>
        <strain evidence="20 21">TSC#14021-0224.01</strain>
    </source>
</reference>
<dbReference type="Gene3D" id="2.40.10.10">
    <property type="entry name" value="Trypsin-like serine proteases"/>
    <property type="match status" value="2"/>
</dbReference>
<dbReference type="PROSITE" id="PS51257">
    <property type="entry name" value="PROKAR_LIPOPROTEIN"/>
    <property type="match status" value="1"/>
</dbReference>
<dbReference type="PROSITE" id="PS00135">
    <property type="entry name" value="TRYPSIN_SER"/>
    <property type="match status" value="1"/>
</dbReference>
<dbReference type="InterPro" id="IPR022700">
    <property type="entry name" value="CLIP"/>
</dbReference>
<dbReference type="GO" id="GO:0046872">
    <property type="term" value="F:metal ion binding"/>
    <property type="evidence" value="ECO:0007669"/>
    <property type="project" value="UniProtKB-KW"/>
</dbReference>
<dbReference type="Pfam" id="PF12032">
    <property type="entry name" value="CLIP"/>
    <property type="match status" value="1"/>
</dbReference>
<dbReference type="HOGENOM" id="CLU_006842_0_3_1"/>
<dbReference type="CDD" id="cd00190">
    <property type="entry name" value="Tryp_SPc"/>
    <property type="match status" value="1"/>
</dbReference>
<evidence type="ECO:0000256" key="10">
    <source>
        <dbReference type="ARBA" id="ARBA00022859"/>
    </source>
</evidence>
<evidence type="ECO:0000256" key="7">
    <source>
        <dbReference type="ARBA" id="ARBA00022801"/>
    </source>
</evidence>
<dbReference type="PROSITE" id="PS51888">
    <property type="entry name" value="CLIP"/>
    <property type="match status" value="1"/>
</dbReference>